<dbReference type="Gene3D" id="2.40.50.180">
    <property type="entry name" value="CheA-289, Domain 4"/>
    <property type="match status" value="1"/>
</dbReference>
<dbReference type="AlphaFoldDB" id="A0A923KVR9"/>
<protein>
    <recommendedName>
        <fullName evidence="2">Chemotaxis protein CheW</fullName>
    </recommendedName>
</protein>
<dbReference type="Proteomes" id="UP000612361">
    <property type="component" value="Unassembled WGS sequence"/>
</dbReference>
<evidence type="ECO:0000313" key="5">
    <source>
        <dbReference type="EMBL" id="MBC3935662.1"/>
    </source>
</evidence>
<reference evidence="5" key="1">
    <citation type="submission" date="2020-08" db="EMBL/GenBank/DDBJ databases">
        <title>Novel species isolated from subtropical streams in China.</title>
        <authorList>
            <person name="Lu H."/>
        </authorList>
    </citation>
    <scope>NUCLEOTIDE SEQUENCE</scope>
    <source>
        <strain evidence="5">CY7W</strain>
    </source>
</reference>
<gene>
    <name evidence="5" type="ORF">H8K47_09855</name>
</gene>
<evidence type="ECO:0000256" key="1">
    <source>
        <dbReference type="ARBA" id="ARBA00004496"/>
    </source>
</evidence>
<dbReference type="InterPro" id="IPR039315">
    <property type="entry name" value="CheW"/>
</dbReference>
<dbReference type="Pfam" id="PF01584">
    <property type="entry name" value="CheW"/>
    <property type="match status" value="1"/>
</dbReference>
<dbReference type="PANTHER" id="PTHR22617">
    <property type="entry name" value="CHEMOTAXIS SENSOR HISTIDINE KINASE-RELATED"/>
    <property type="match status" value="1"/>
</dbReference>
<sequence>MSEAVLQDEAAQDGTDEQEYLAFRLGPEEYGIHILQTQEIRNLEPLTRIANAPDYLRGVLNLRGVIVPVIDMRLRFATGEARMDEATVNIILNIRGHVIGMMVDSVSDVVTLSQAAIKPPPDLGSVFSTDFITGLGEVDQRMLILLDIDKLISSPELGLIQPA</sequence>
<dbReference type="InterPro" id="IPR036061">
    <property type="entry name" value="CheW-like_dom_sf"/>
</dbReference>
<evidence type="ECO:0000256" key="2">
    <source>
        <dbReference type="ARBA" id="ARBA00021483"/>
    </source>
</evidence>
<name>A0A923KVR9_9BURK</name>
<feature type="domain" description="CheW-like" evidence="4">
    <location>
        <begin position="17"/>
        <end position="157"/>
    </location>
</feature>
<comment type="subcellular location">
    <subcellularLocation>
        <location evidence="1">Cytoplasm</location>
    </subcellularLocation>
</comment>
<dbReference type="PROSITE" id="PS50851">
    <property type="entry name" value="CHEW"/>
    <property type="match status" value="1"/>
</dbReference>
<evidence type="ECO:0000259" key="4">
    <source>
        <dbReference type="PROSITE" id="PS50851"/>
    </source>
</evidence>
<dbReference type="InterPro" id="IPR002545">
    <property type="entry name" value="CheW-lke_dom"/>
</dbReference>
<organism evidence="5 6">
    <name type="scientific">Undibacterium rugosum</name>
    <dbReference type="NCBI Taxonomy" id="2762291"/>
    <lineage>
        <taxon>Bacteria</taxon>
        <taxon>Pseudomonadati</taxon>
        <taxon>Pseudomonadota</taxon>
        <taxon>Betaproteobacteria</taxon>
        <taxon>Burkholderiales</taxon>
        <taxon>Oxalobacteraceae</taxon>
        <taxon>Undibacterium</taxon>
    </lineage>
</organism>
<dbReference type="CDD" id="cd00732">
    <property type="entry name" value="CheW"/>
    <property type="match status" value="1"/>
</dbReference>
<dbReference type="PANTHER" id="PTHR22617:SF45">
    <property type="entry name" value="CHEMOTAXIS PROTEIN CHEW"/>
    <property type="match status" value="1"/>
</dbReference>
<evidence type="ECO:0000256" key="3">
    <source>
        <dbReference type="ARBA" id="ARBA00022490"/>
    </source>
</evidence>
<dbReference type="GO" id="GO:0005829">
    <property type="term" value="C:cytosol"/>
    <property type="evidence" value="ECO:0007669"/>
    <property type="project" value="TreeGrafter"/>
</dbReference>
<dbReference type="GO" id="GO:0006935">
    <property type="term" value="P:chemotaxis"/>
    <property type="evidence" value="ECO:0007669"/>
    <property type="project" value="InterPro"/>
</dbReference>
<dbReference type="EMBL" id="JACOGG010000009">
    <property type="protein sequence ID" value="MBC3935662.1"/>
    <property type="molecule type" value="Genomic_DNA"/>
</dbReference>
<comment type="caution">
    <text evidence="5">The sequence shown here is derived from an EMBL/GenBank/DDBJ whole genome shotgun (WGS) entry which is preliminary data.</text>
</comment>
<dbReference type="Gene3D" id="2.30.30.40">
    <property type="entry name" value="SH3 Domains"/>
    <property type="match status" value="1"/>
</dbReference>
<accession>A0A923KVR9</accession>
<keyword evidence="6" id="KW-1185">Reference proteome</keyword>
<dbReference type="SMART" id="SM00260">
    <property type="entry name" value="CheW"/>
    <property type="match status" value="1"/>
</dbReference>
<keyword evidence="3" id="KW-0963">Cytoplasm</keyword>
<proteinExistence type="predicted"/>
<dbReference type="RefSeq" id="WP_186881237.1">
    <property type="nucleotide sequence ID" value="NZ_JACOGG010000009.1"/>
</dbReference>
<evidence type="ECO:0000313" key="6">
    <source>
        <dbReference type="Proteomes" id="UP000612361"/>
    </source>
</evidence>
<dbReference type="GO" id="GO:0007165">
    <property type="term" value="P:signal transduction"/>
    <property type="evidence" value="ECO:0007669"/>
    <property type="project" value="InterPro"/>
</dbReference>
<dbReference type="SUPFAM" id="SSF50341">
    <property type="entry name" value="CheW-like"/>
    <property type="match status" value="1"/>
</dbReference>